<organism evidence="5 6">
    <name type="scientific">Mortierella alpina</name>
    <name type="common">Oleaginous fungus</name>
    <name type="synonym">Mortierella renispora</name>
    <dbReference type="NCBI Taxonomy" id="64518"/>
    <lineage>
        <taxon>Eukaryota</taxon>
        <taxon>Fungi</taxon>
        <taxon>Fungi incertae sedis</taxon>
        <taxon>Mucoromycota</taxon>
        <taxon>Mortierellomycotina</taxon>
        <taxon>Mortierellomycetes</taxon>
        <taxon>Mortierellales</taxon>
        <taxon>Mortierellaceae</taxon>
        <taxon>Mortierella</taxon>
    </lineage>
</organism>
<reference evidence="5" key="1">
    <citation type="journal article" date="2020" name="Fungal Divers.">
        <title>Resolving the Mortierellaceae phylogeny through synthesis of multi-gene phylogenetics and phylogenomics.</title>
        <authorList>
            <person name="Vandepol N."/>
            <person name="Liber J."/>
            <person name="Desiro A."/>
            <person name="Na H."/>
            <person name="Kennedy M."/>
            <person name="Barry K."/>
            <person name="Grigoriev I.V."/>
            <person name="Miller A.N."/>
            <person name="O'Donnell K."/>
            <person name="Stajich J.E."/>
            <person name="Bonito G."/>
        </authorList>
    </citation>
    <scope>NUCLEOTIDE SEQUENCE</scope>
    <source>
        <strain evidence="5">CK1249</strain>
    </source>
</reference>
<evidence type="ECO:0000256" key="3">
    <source>
        <dbReference type="ARBA" id="ARBA00022525"/>
    </source>
</evidence>
<dbReference type="GO" id="GO:0043657">
    <property type="term" value="C:host cell"/>
    <property type="evidence" value="ECO:0007669"/>
    <property type="project" value="UniProtKB-SubCell"/>
</dbReference>
<dbReference type="InterPro" id="IPR045379">
    <property type="entry name" value="Crinkler_N"/>
</dbReference>
<sequence>MPSPSPSATSVPSKLLRVYATSPPAPSPWHRICNIEPLSSTLASATSFSLNLHTVIDGVAVSNAFPIDISFAQTVGHLKKLIKTEMSPEFDDITAEKLTLWQVAIPTTKNDEEGPISLETMSEKSKLLPTARLSKLYINCPAEDTIHILVQRPPSAAALQLKVRVLTYPNLPIRWTTNANTATRSSLLAAIFEVFPALESIDCKLTVYYTIQEDHSSQQCVEVLEDDKKLQDILLYNHRHNICDLNLMVSHGNKAFNQIDWNDLPKLWGIKDYPSFGTIGQADLDFCEKEWNVLKEQLSGFVQGDIRLKNERESSAYVLSFLARARMLYPELSLDCETPLNGSFGHGKADMGVHALGIDSVKLTVGITEVKVAKCLQTGLAQNGAQLEATNITSATSAVISYGIVTDAKV</sequence>
<feature type="domain" description="Crinkler effector protein N-terminal" evidence="4">
    <location>
        <begin position="50"/>
        <end position="151"/>
    </location>
</feature>
<evidence type="ECO:0000256" key="2">
    <source>
        <dbReference type="ARBA" id="ARBA00004613"/>
    </source>
</evidence>
<evidence type="ECO:0000313" key="5">
    <source>
        <dbReference type="EMBL" id="KAF9948463.1"/>
    </source>
</evidence>
<feature type="non-terminal residue" evidence="5">
    <location>
        <position position="410"/>
    </location>
</feature>
<comment type="caution">
    <text evidence="5">The sequence shown here is derived from an EMBL/GenBank/DDBJ whole genome shotgun (WGS) entry which is preliminary data.</text>
</comment>
<name>A0A9P6IXS3_MORAP</name>
<dbReference type="Proteomes" id="UP000738359">
    <property type="component" value="Unassembled WGS sequence"/>
</dbReference>
<keyword evidence="6" id="KW-1185">Reference proteome</keyword>
<comment type="subcellular location">
    <subcellularLocation>
        <location evidence="1">Host cell</location>
    </subcellularLocation>
    <subcellularLocation>
        <location evidence="2">Secreted</location>
    </subcellularLocation>
</comment>
<keyword evidence="3" id="KW-0964">Secreted</keyword>
<dbReference type="GO" id="GO:0005576">
    <property type="term" value="C:extracellular region"/>
    <property type="evidence" value="ECO:0007669"/>
    <property type="project" value="UniProtKB-SubCell"/>
</dbReference>
<accession>A0A9P6IXS3</accession>
<gene>
    <name evidence="5" type="ORF">BGZ70_002210</name>
</gene>
<dbReference type="EMBL" id="JAAAHY010001526">
    <property type="protein sequence ID" value="KAF9948463.1"/>
    <property type="molecule type" value="Genomic_DNA"/>
</dbReference>
<evidence type="ECO:0000256" key="1">
    <source>
        <dbReference type="ARBA" id="ARBA00004340"/>
    </source>
</evidence>
<dbReference type="Pfam" id="PF20147">
    <property type="entry name" value="Crinkler"/>
    <property type="match status" value="1"/>
</dbReference>
<dbReference type="AlphaFoldDB" id="A0A9P6IXS3"/>
<evidence type="ECO:0000259" key="4">
    <source>
        <dbReference type="Pfam" id="PF20147"/>
    </source>
</evidence>
<dbReference type="OrthoDB" id="2414517at2759"/>
<proteinExistence type="predicted"/>
<protein>
    <recommendedName>
        <fullName evidence="4">Crinkler effector protein N-terminal domain-containing protein</fullName>
    </recommendedName>
</protein>
<evidence type="ECO:0000313" key="6">
    <source>
        <dbReference type="Proteomes" id="UP000738359"/>
    </source>
</evidence>